<protein>
    <submittedName>
        <fullName evidence="4">Fumarylacetoacetate hydrolase family protein</fullName>
    </submittedName>
</protein>
<comment type="similarity">
    <text evidence="1">Belongs to the FAH family.</text>
</comment>
<dbReference type="GO" id="GO:0016787">
    <property type="term" value="F:hydrolase activity"/>
    <property type="evidence" value="ECO:0007669"/>
    <property type="project" value="UniProtKB-KW"/>
</dbReference>
<dbReference type="SUPFAM" id="SSF56529">
    <property type="entry name" value="FAH"/>
    <property type="match status" value="1"/>
</dbReference>
<gene>
    <name evidence="4" type="ORF">ACJEBI_26515</name>
</gene>
<comment type="caution">
    <text evidence="4">The sequence shown here is derived from an EMBL/GenBank/DDBJ whole genome shotgun (WGS) entry which is preliminary data.</text>
</comment>
<dbReference type="Pfam" id="PF01557">
    <property type="entry name" value="FAA_hydrolase"/>
    <property type="match status" value="1"/>
</dbReference>
<reference evidence="4 5" key="1">
    <citation type="submission" date="2024-11" db="EMBL/GenBank/DDBJ databases">
        <authorList>
            <person name="Lucas J.A."/>
        </authorList>
    </citation>
    <scope>NUCLEOTIDE SEQUENCE [LARGE SCALE GENOMIC DNA]</scope>
    <source>
        <strain evidence="4 5">Z 5.4</strain>
    </source>
</reference>
<evidence type="ECO:0000313" key="5">
    <source>
        <dbReference type="Proteomes" id="UP001623041"/>
    </source>
</evidence>
<dbReference type="InterPro" id="IPR011234">
    <property type="entry name" value="Fumarylacetoacetase-like_C"/>
</dbReference>
<keyword evidence="2" id="KW-0479">Metal-binding</keyword>
<sequence length="329" mass="36556">MGIQVVRFERESKEHWGVVSGENILVLNGTYKSLAEFLEDGKEEAKKIYNQENVESLSLNEVNILSPATKPARIICQGVNYSTHRSETGVEASRPPFNMIFSKADSSLSGAYSEIERPPHVKLLDYELELGIVVGKEISEPVKVTDENLHQFIAGLVIVNDVSARDVQLPQGQWLKGKSFRTFCPTGPFLYLLDKEEMPLIHDLKLDLWVNDELRQSANSSQLLYKPAETLSELSEVMDLSPGDLIVTGTGGGVALNLTPEVNELIANLSISYQQKLDLLVENQLKSGKYLKDGDTIRCKIKSADGVIDLGEQINKVVRNKEKSLINSK</sequence>
<proteinExistence type="inferred from homology"/>
<evidence type="ECO:0000256" key="1">
    <source>
        <dbReference type="ARBA" id="ARBA00010211"/>
    </source>
</evidence>
<dbReference type="PANTHER" id="PTHR42796:SF4">
    <property type="entry name" value="FUMARYLACETOACETATE HYDROLASE DOMAIN-CONTAINING PROTEIN 2A"/>
    <property type="match status" value="1"/>
</dbReference>
<evidence type="ECO:0000259" key="3">
    <source>
        <dbReference type="Pfam" id="PF01557"/>
    </source>
</evidence>
<feature type="domain" description="Fumarylacetoacetase-like C-terminal" evidence="3">
    <location>
        <begin position="74"/>
        <end position="318"/>
    </location>
</feature>
<dbReference type="Proteomes" id="UP001623041">
    <property type="component" value="Unassembled WGS sequence"/>
</dbReference>
<keyword evidence="4" id="KW-0378">Hydrolase</keyword>
<dbReference type="EMBL" id="JBJHQH010000031">
    <property type="protein sequence ID" value="MFK9095008.1"/>
    <property type="molecule type" value="Genomic_DNA"/>
</dbReference>
<organism evidence="4 5">
    <name type="scientific">Bacillus salipaludis</name>
    <dbReference type="NCBI Taxonomy" id="2547811"/>
    <lineage>
        <taxon>Bacteria</taxon>
        <taxon>Bacillati</taxon>
        <taxon>Bacillota</taxon>
        <taxon>Bacilli</taxon>
        <taxon>Bacillales</taxon>
        <taxon>Bacillaceae</taxon>
        <taxon>Bacillus</taxon>
    </lineage>
</organism>
<keyword evidence="5" id="KW-1185">Reference proteome</keyword>
<evidence type="ECO:0000313" key="4">
    <source>
        <dbReference type="EMBL" id="MFK9095008.1"/>
    </source>
</evidence>
<dbReference type="RefSeq" id="WP_406583418.1">
    <property type="nucleotide sequence ID" value="NZ_JBJHQH010000031.1"/>
</dbReference>
<dbReference type="Gene3D" id="3.90.850.10">
    <property type="entry name" value="Fumarylacetoacetase-like, C-terminal domain"/>
    <property type="match status" value="1"/>
</dbReference>
<name>A0ABW8RNC0_9BACI</name>
<dbReference type="InterPro" id="IPR051121">
    <property type="entry name" value="FAH"/>
</dbReference>
<accession>A0ABW8RNC0</accession>
<dbReference type="PANTHER" id="PTHR42796">
    <property type="entry name" value="FUMARYLACETOACETATE HYDROLASE DOMAIN-CONTAINING PROTEIN 2A-RELATED"/>
    <property type="match status" value="1"/>
</dbReference>
<evidence type="ECO:0000256" key="2">
    <source>
        <dbReference type="ARBA" id="ARBA00022723"/>
    </source>
</evidence>
<dbReference type="InterPro" id="IPR036663">
    <property type="entry name" value="Fumarylacetoacetase_C_sf"/>
</dbReference>